<name>A0A0D9SB98_CHLSB</name>
<feature type="region of interest" description="Disordered" evidence="1">
    <location>
        <begin position="1"/>
        <end position="66"/>
    </location>
</feature>
<dbReference type="Proteomes" id="UP000029965">
    <property type="component" value="Chromosome 8"/>
</dbReference>
<organism evidence="2 3">
    <name type="scientific">Chlorocebus sabaeus</name>
    <name type="common">Green monkey</name>
    <name type="synonym">Simia sabaea</name>
    <dbReference type="NCBI Taxonomy" id="60711"/>
    <lineage>
        <taxon>Eukaryota</taxon>
        <taxon>Metazoa</taxon>
        <taxon>Chordata</taxon>
        <taxon>Craniata</taxon>
        <taxon>Vertebrata</taxon>
        <taxon>Euteleostomi</taxon>
        <taxon>Mammalia</taxon>
        <taxon>Eutheria</taxon>
        <taxon>Euarchontoglires</taxon>
        <taxon>Primates</taxon>
        <taxon>Haplorrhini</taxon>
        <taxon>Catarrhini</taxon>
        <taxon>Cercopithecidae</taxon>
        <taxon>Cercopithecinae</taxon>
        <taxon>Chlorocebus</taxon>
    </lineage>
</organism>
<dbReference type="Ensembl" id="ENSCSAT00000018694.1">
    <property type="protein sequence ID" value="ENSCSAP00000018137.1"/>
    <property type="gene ID" value="ENSCSAG00000018605.1"/>
</dbReference>
<keyword evidence="3" id="KW-1185">Reference proteome</keyword>
<accession>A0A0D9SB98</accession>
<evidence type="ECO:0000313" key="2">
    <source>
        <dbReference type="Ensembl" id="ENSCSAP00000018137.1"/>
    </source>
</evidence>
<reference evidence="2 3" key="1">
    <citation type="submission" date="2014-03" db="EMBL/GenBank/DDBJ databases">
        <authorList>
            <person name="Warren W."/>
            <person name="Wilson R.K."/>
        </authorList>
    </citation>
    <scope>NUCLEOTIDE SEQUENCE</scope>
</reference>
<evidence type="ECO:0000256" key="1">
    <source>
        <dbReference type="SAM" id="MobiDB-lite"/>
    </source>
</evidence>
<dbReference type="Bgee" id="ENSCSAG00000018605">
    <property type="expression patterns" value="Expressed in adrenal cortex and 3 other cell types or tissues"/>
</dbReference>
<proteinExistence type="predicted"/>
<dbReference type="AlphaFoldDB" id="A0A0D9SB98"/>
<reference evidence="2" key="2">
    <citation type="submission" date="2025-08" db="UniProtKB">
        <authorList>
            <consortium name="Ensembl"/>
        </authorList>
    </citation>
    <scope>IDENTIFICATION</scope>
</reference>
<reference evidence="2" key="3">
    <citation type="submission" date="2025-09" db="UniProtKB">
        <authorList>
            <consortium name="Ensembl"/>
        </authorList>
    </citation>
    <scope>IDENTIFICATION</scope>
</reference>
<feature type="compositionally biased region" description="Basic and acidic residues" evidence="1">
    <location>
        <begin position="28"/>
        <end position="41"/>
    </location>
</feature>
<dbReference type="EMBL" id="AQIB01114780">
    <property type="status" value="NOT_ANNOTATED_CDS"/>
    <property type="molecule type" value="Genomic_DNA"/>
</dbReference>
<evidence type="ECO:0000313" key="3">
    <source>
        <dbReference type="Proteomes" id="UP000029965"/>
    </source>
</evidence>
<protein>
    <submittedName>
        <fullName evidence="2">Uncharacterized protein</fullName>
    </submittedName>
</protein>
<sequence>MQVQSGRSLPALLPPAAPRQAEGGRVGVGREREAARPERAVRPPPAASRTPVLTLPGPAHCEPGGAPRWQRMRAVLGRRWREPCAA</sequence>